<proteinExistence type="predicted"/>
<comment type="caution">
    <text evidence="1">The sequence shown here is derived from an EMBL/GenBank/DDBJ whole genome shotgun (WGS) entry which is preliminary data.</text>
</comment>
<reference evidence="1 2" key="1">
    <citation type="submission" date="2024-01" db="EMBL/GenBank/DDBJ databases">
        <title>A draft genome for a cacao thread blight-causing isolate of Paramarasmius palmivorus.</title>
        <authorList>
            <person name="Baruah I.K."/>
            <person name="Bukari Y."/>
            <person name="Amoako-Attah I."/>
            <person name="Meinhardt L.W."/>
            <person name="Bailey B.A."/>
            <person name="Cohen S.P."/>
        </authorList>
    </citation>
    <scope>NUCLEOTIDE SEQUENCE [LARGE SCALE GENOMIC DNA]</scope>
    <source>
        <strain evidence="1 2">GH-12</strain>
    </source>
</reference>
<dbReference type="Proteomes" id="UP001383192">
    <property type="component" value="Unassembled WGS sequence"/>
</dbReference>
<sequence length="179" mass="19786">MAPPPGQPPSYESSALDASTPAFSQLVQTTFQQLGAVVGGLATQVNDLAVSVEITNAQLANIRQRKLNQMVLKPETVPEARSKSIDDACFLRMLHKTVPGSGIALAQRLRPKEVLAEFIHEKPPSVGDVHPLALGRRTAQTLSHIDILNLMMFYNEDFWIVTDDSLEARREKMLVWLTI</sequence>
<dbReference type="EMBL" id="JAYKXP010000036">
    <property type="protein sequence ID" value="KAK7040774.1"/>
    <property type="molecule type" value="Genomic_DNA"/>
</dbReference>
<name>A0AAW0CRC2_9AGAR</name>
<evidence type="ECO:0000313" key="1">
    <source>
        <dbReference type="EMBL" id="KAK7040774.1"/>
    </source>
</evidence>
<protein>
    <submittedName>
        <fullName evidence="1">Uncharacterized protein</fullName>
    </submittedName>
</protein>
<dbReference type="AlphaFoldDB" id="A0AAW0CRC2"/>
<gene>
    <name evidence="1" type="ORF">VNI00_009680</name>
</gene>
<accession>A0AAW0CRC2</accession>
<organism evidence="1 2">
    <name type="scientific">Paramarasmius palmivorus</name>
    <dbReference type="NCBI Taxonomy" id="297713"/>
    <lineage>
        <taxon>Eukaryota</taxon>
        <taxon>Fungi</taxon>
        <taxon>Dikarya</taxon>
        <taxon>Basidiomycota</taxon>
        <taxon>Agaricomycotina</taxon>
        <taxon>Agaricomycetes</taxon>
        <taxon>Agaricomycetidae</taxon>
        <taxon>Agaricales</taxon>
        <taxon>Marasmiineae</taxon>
        <taxon>Marasmiaceae</taxon>
        <taxon>Paramarasmius</taxon>
    </lineage>
</organism>
<evidence type="ECO:0000313" key="2">
    <source>
        <dbReference type="Proteomes" id="UP001383192"/>
    </source>
</evidence>
<keyword evidence="2" id="KW-1185">Reference proteome</keyword>